<name>A0A4D9ESL4_9SAUR</name>
<evidence type="ECO:0000313" key="3">
    <source>
        <dbReference type="Proteomes" id="UP000297703"/>
    </source>
</evidence>
<feature type="compositionally biased region" description="Polar residues" evidence="1">
    <location>
        <begin position="58"/>
        <end position="68"/>
    </location>
</feature>
<reference evidence="2 3" key="1">
    <citation type="submission" date="2019-04" db="EMBL/GenBank/DDBJ databases">
        <title>Draft genome of the big-headed turtle Platysternon megacephalum.</title>
        <authorList>
            <person name="Gong S."/>
        </authorList>
    </citation>
    <scope>NUCLEOTIDE SEQUENCE [LARGE SCALE GENOMIC DNA]</scope>
    <source>
        <strain evidence="2">DO16091913</strain>
        <tissue evidence="2">Muscle</tissue>
    </source>
</reference>
<feature type="region of interest" description="Disordered" evidence="1">
    <location>
        <begin position="58"/>
        <end position="81"/>
    </location>
</feature>
<gene>
    <name evidence="2" type="ORF">DR999_PMT07794</name>
</gene>
<protein>
    <submittedName>
        <fullName evidence="2">Centriole, cilia and spindle-associated protein</fullName>
    </submittedName>
</protein>
<organism evidence="2 3">
    <name type="scientific">Platysternon megacephalum</name>
    <name type="common">big-headed turtle</name>
    <dbReference type="NCBI Taxonomy" id="55544"/>
    <lineage>
        <taxon>Eukaryota</taxon>
        <taxon>Metazoa</taxon>
        <taxon>Chordata</taxon>
        <taxon>Craniata</taxon>
        <taxon>Vertebrata</taxon>
        <taxon>Euteleostomi</taxon>
        <taxon>Archelosauria</taxon>
        <taxon>Testudinata</taxon>
        <taxon>Testudines</taxon>
        <taxon>Cryptodira</taxon>
        <taxon>Durocryptodira</taxon>
        <taxon>Testudinoidea</taxon>
        <taxon>Platysternidae</taxon>
        <taxon>Platysternon</taxon>
    </lineage>
</organism>
<proteinExistence type="predicted"/>
<reference evidence="2 3" key="2">
    <citation type="submission" date="2019-04" db="EMBL/GenBank/DDBJ databases">
        <title>The genome sequence of big-headed turtle.</title>
        <authorList>
            <person name="Gong S."/>
        </authorList>
    </citation>
    <scope>NUCLEOTIDE SEQUENCE [LARGE SCALE GENOMIC DNA]</scope>
    <source>
        <strain evidence="2">DO16091913</strain>
        <tissue evidence="2">Muscle</tissue>
    </source>
</reference>
<dbReference type="AlphaFoldDB" id="A0A4D9ESL4"/>
<keyword evidence="3" id="KW-1185">Reference proteome</keyword>
<evidence type="ECO:0000313" key="2">
    <source>
        <dbReference type="EMBL" id="TFK09200.1"/>
    </source>
</evidence>
<dbReference type="Proteomes" id="UP000297703">
    <property type="component" value="Unassembled WGS sequence"/>
</dbReference>
<evidence type="ECO:0000256" key="1">
    <source>
        <dbReference type="SAM" id="MobiDB-lite"/>
    </source>
</evidence>
<accession>A0A4D9ESL4</accession>
<dbReference type="EMBL" id="QXTE01000056">
    <property type="protein sequence ID" value="TFK09200.1"/>
    <property type="molecule type" value="Genomic_DNA"/>
</dbReference>
<sequence>MPPPTLLTYTRRERQIEEGRKVTGKKGARIHSMKPLLLRTVPDSPALSLRAHNRGCSSMGSFWASTRPRSAGETVRLKQVS</sequence>
<comment type="caution">
    <text evidence="2">The sequence shown here is derived from an EMBL/GenBank/DDBJ whole genome shotgun (WGS) entry which is preliminary data.</text>
</comment>